<dbReference type="Pfam" id="PF20237">
    <property type="entry name" value="DUF6594"/>
    <property type="match status" value="1"/>
</dbReference>
<dbReference type="PANTHER" id="PTHR34502:SF5">
    <property type="entry name" value="DUF6594 DOMAIN-CONTAINING PROTEIN"/>
    <property type="match status" value="1"/>
</dbReference>
<evidence type="ECO:0000313" key="4">
    <source>
        <dbReference type="EMBL" id="KAB2578299.1"/>
    </source>
</evidence>
<dbReference type="OrthoDB" id="5342093at2759"/>
<evidence type="ECO:0000256" key="1">
    <source>
        <dbReference type="SAM" id="MobiDB-lite"/>
    </source>
</evidence>
<name>A0A5N5DK64_9PEZI</name>
<dbReference type="Proteomes" id="UP000325902">
    <property type="component" value="Unassembled WGS sequence"/>
</dbReference>
<reference evidence="4 5" key="1">
    <citation type="journal article" date="2019" name="Sci. Rep.">
        <title>A multi-omics analysis of the grapevine pathogen Lasiodiplodia theobromae reveals that temperature affects the expression of virulence- and pathogenicity-related genes.</title>
        <authorList>
            <person name="Felix C."/>
            <person name="Meneses R."/>
            <person name="Goncalves M.F.M."/>
            <person name="Tilleman L."/>
            <person name="Duarte A.S."/>
            <person name="Jorrin-Novo J.V."/>
            <person name="Van de Peer Y."/>
            <person name="Deforce D."/>
            <person name="Van Nieuwerburgh F."/>
            <person name="Esteves A.C."/>
            <person name="Alves A."/>
        </authorList>
    </citation>
    <scope>NUCLEOTIDE SEQUENCE [LARGE SCALE GENOMIC DNA]</scope>
    <source>
        <strain evidence="4 5">LA-SOL3</strain>
    </source>
</reference>
<keyword evidence="5" id="KW-1185">Reference proteome</keyword>
<evidence type="ECO:0000313" key="5">
    <source>
        <dbReference type="Proteomes" id="UP000325902"/>
    </source>
</evidence>
<feature type="transmembrane region" description="Helical" evidence="2">
    <location>
        <begin position="289"/>
        <end position="308"/>
    </location>
</feature>
<sequence>MTEKMTGTVLQESETSSSAASPLPGSPPPGYPKFAELMNVIPETTIFRRFGALNALNLLYLQAELIHIERDLRDTQISDHQSPEGYKSLYARNWYFLENSEQDGDKEQLQLVERASEKLEKYNTALVQQEKVLSMKSPTEFDKNFIRKFIASKEEGLNFALTGLDSEVWGLDNRPEDCAKDLVALRPRHDEDNFSKWMTRKGISTFFGLGGARFRKKSPIHGFVSYEESDLLRITYNITTILASALPIAAIAVLAYVQSMKAKLGIIAVFNIILSLCLTVMTTAKRTEVFAVAAAFSAVQVVFVQSGMNGAGDAN</sequence>
<keyword evidence="2" id="KW-0472">Membrane</keyword>
<comment type="caution">
    <text evidence="4">The sequence shown here is derived from an EMBL/GenBank/DDBJ whole genome shotgun (WGS) entry which is preliminary data.</text>
</comment>
<evidence type="ECO:0000256" key="2">
    <source>
        <dbReference type="SAM" id="Phobius"/>
    </source>
</evidence>
<proteinExistence type="predicted"/>
<feature type="region of interest" description="Disordered" evidence="1">
    <location>
        <begin position="1"/>
        <end position="28"/>
    </location>
</feature>
<organism evidence="4 5">
    <name type="scientific">Lasiodiplodia theobromae</name>
    <dbReference type="NCBI Taxonomy" id="45133"/>
    <lineage>
        <taxon>Eukaryota</taxon>
        <taxon>Fungi</taxon>
        <taxon>Dikarya</taxon>
        <taxon>Ascomycota</taxon>
        <taxon>Pezizomycotina</taxon>
        <taxon>Dothideomycetes</taxon>
        <taxon>Dothideomycetes incertae sedis</taxon>
        <taxon>Botryosphaeriales</taxon>
        <taxon>Botryosphaeriaceae</taxon>
        <taxon>Lasiodiplodia</taxon>
    </lineage>
</organism>
<feature type="domain" description="DUF6594" evidence="3">
    <location>
        <begin position="31"/>
        <end position="301"/>
    </location>
</feature>
<dbReference type="AlphaFoldDB" id="A0A5N5DK64"/>
<dbReference type="InterPro" id="IPR046529">
    <property type="entry name" value="DUF6594"/>
</dbReference>
<evidence type="ECO:0000259" key="3">
    <source>
        <dbReference type="Pfam" id="PF20237"/>
    </source>
</evidence>
<feature type="transmembrane region" description="Helical" evidence="2">
    <location>
        <begin position="264"/>
        <end position="283"/>
    </location>
</feature>
<protein>
    <recommendedName>
        <fullName evidence="3">DUF6594 domain-containing protein</fullName>
    </recommendedName>
</protein>
<accession>A0A5N5DK64</accession>
<keyword evidence="2" id="KW-0812">Transmembrane</keyword>
<dbReference type="PANTHER" id="PTHR34502">
    <property type="entry name" value="DUF6594 DOMAIN-CONTAINING PROTEIN-RELATED"/>
    <property type="match status" value="1"/>
</dbReference>
<dbReference type="EMBL" id="VCHE01000012">
    <property type="protein sequence ID" value="KAB2578299.1"/>
    <property type="molecule type" value="Genomic_DNA"/>
</dbReference>
<feature type="transmembrane region" description="Helical" evidence="2">
    <location>
        <begin position="234"/>
        <end position="257"/>
    </location>
</feature>
<keyword evidence="2" id="KW-1133">Transmembrane helix</keyword>
<gene>
    <name evidence="4" type="ORF">DBV05_g3064</name>
</gene>